<dbReference type="EC" id="1.1.1.25" evidence="4"/>
<dbReference type="GO" id="GO:0004764">
    <property type="term" value="F:shikimate 3-dehydrogenase (NADP+) activity"/>
    <property type="evidence" value="ECO:0007669"/>
    <property type="project" value="UniProtKB-UniRule"/>
</dbReference>
<feature type="binding site" evidence="4">
    <location>
        <position position="97"/>
    </location>
    <ligand>
        <name>shikimate</name>
        <dbReference type="ChEBI" id="CHEBI:36208"/>
    </ligand>
</feature>
<evidence type="ECO:0000256" key="1">
    <source>
        <dbReference type="ARBA" id="ARBA00004871"/>
    </source>
</evidence>
<evidence type="ECO:0000256" key="3">
    <source>
        <dbReference type="ARBA" id="ARBA00023141"/>
    </source>
</evidence>
<reference evidence="7 8" key="1">
    <citation type="submission" date="2016-10" db="EMBL/GenBank/DDBJ databases">
        <authorList>
            <person name="de Groot N.N."/>
        </authorList>
    </citation>
    <scope>NUCLEOTIDE SEQUENCE [LARGE SCALE GENOMIC DNA]</scope>
    <source>
        <strain evidence="8">L7-484,KACC 16230,DSM 25025</strain>
    </source>
</reference>
<dbReference type="GO" id="GO:0050661">
    <property type="term" value="F:NADP binding"/>
    <property type="evidence" value="ECO:0007669"/>
    <property type="project" value="TreeGrafter"/>
</dbReference>
<dbReference type="NCBIfam" id="NF009201">
    <property type="entry name" value="PRK12549.1"/>
    <property type="match status" value="1"/>
</dbReference>
<evidence type="ECO:0000259" key="5">
    <source>
        <dbReference type="Pfam" id="PF08501"/>
    </source>
</evidence>
<proteinExistence type="inferred from homology"/>
<feature type="binding site" evidence="4">
    <location>
        <position position="230"/>
    </location>
    <ligand>
        <name>shikimate</name>
        <dbReference type="ChEBI" id="CHEBI:36208"/>
    </ligand>
</feature>
<dbReference type="RefSeq" id="WP_090675640.1">
    <property type="nucleotide sequence ID" value="NZ_FNIT01000008.1"/>
</dbReference>
<protein>
    <recommendedName>
        <fullName evidence="4">Shikimate dehydrogenase (NADP(+))</fullName>
        <shortName evidence="4">SDH</shortName>
        <ecNumber evidence="4">1.1.1.25</ecNumber>
    </recommendedName>
</protein>
<dbReference type="InterPro" id="IPR036291">
    <property type="entry name" value="NAD(P)-bd_dom_sf"/>
</dbReference>
<dbReference type="InterPro" id="IPR041121">
    <property type="entry name" value="SDH_C"/>
</dbReference>
<gene>
    <name evidence="4" type="primary">aroE</name>
    <name evidence="7" type="ORF">SAMN05192530_108145</name>
</gene>
<dbReference type="EMBL" id="FNIT01000008">
    <property type="protein sequence ID" value="SDO59351.1"/>
    <property type="molecule type" value="Genomic_DNA"/>
</dbReference>
<dbReference type="HAMAP" id="MF_00222">
    <property type="entry name" value="Shikimate_DH_AroE"/>
    <property type="match status" value="1"/>
</dbReference>
<dbReference type="GO" id="GO:0005829">
    <property type="term" value="C:cytosol"/>
    <property type="evidence" value="ECO:0007669"/>
    <property type="project" value="TreeGrafter"/>
</dbReference>
<evidence type="ECO:0000313" key="8">
    <source>
        <dbReference type="Proteomes" id="UP000198793"/>
    </source>
</evidence>
<feature type="binding site" evidence="4">
    <location>
        <position position="251"/>
    </location>
    <ligand>
        <name>NADP(+)</name>
        <dbReference type="ChEBI" id="CHEBI:58349"/>
    </ligand>
</feature>
<feature type="binding site" evidence="4">
    <location>
        <position position="72"/>
    </location>
    <ligand>
        <name>shikimate</name>
        <dbReference type="ChEBI" id="CHEBI:36208"/>
    </ligand>
</feature>
<feature type="binding site" evidence="4">
    <location>
        <begin position="136"/>
        <end position="140"/>
    </location>
    <ligand>
        <name>NADP(+)</name>
        <dbReference type="ChEBI" id="CHEBI:58349"/>
    </ligand>
</feature>
<name>A0A1H0KU89_9HYPH</name>
<feature type="domain" description="SDH C-terminal" evidence="6">
    <location>
        <begin position="253"/>
        <end position="278"/>
    </location>
</feature>
<dbReference type="GO" id="GO:0009073">
    <property type="term" value="P:aromatic amino acid family biosynthetic process"/>
    <property type="evidence" value="ECO:0007669"/>
    <property type="project" value="UniProtKB-KW"/>
</dbReference>
<evidence type="ECO:0000259" key="6">
    <source>
        <dbReference type="Pfam" id="PF18317"/>
    </source>
</evidence>
<evidence type="ECO:0000256" key="2">
    <source>
        <dbReference type="ARBA" id="ARBA00023002"/>
    </source>
</evidence>
<comment type="catalytic activity">
    <reaction evidence="4">
        <text>shikimate + NADP(+) = 3-dehydroshikimate + NADPH + H(+)</text>
        <dbReference type="Rhea" id="RHEA:17737"/>
        <dbReference type="ChEBI" id="CHEBI:15378"/>
        <dbReference type="ChEBI" id="CHEBI:16630"/>
        <dbReference type="ChEBI" id="CHEBI:36208"/>
        <dbReference type="ChEBI" id="CHEBI:57783"/>
        <dbReference type="ChEBI" id="CHEBI:58349"/>
        <dbReference type="EC" id="1.1.1.25"/>
    </reaction>
</comment>
<keyword evidence="3 4" id="KW-0057">Aromatic amino acid biosynthesis</keyword>
<dbReference type="Pfam" id="PF08501">
    <property type="entry name" value="Shikimate_dh_N"/>
    <property type="match status" value="1"/>
</dbReference>
<comment type="function">
    <text evidence="4">Involved in the biosynthesis of the chorismate, which leads to the biosynthesis of aromatic amino acids. Catalyzes the reversible NADPH linked reduction of 3-dehydroshikimate (DHSA) to yield shikimate (SA).</text>
</comment>
<dbReference type="OrthoDB" id="9792692at2"/>
<dbReference type="PANTHER" id="PTHR21089">
    <property type="entry name" value="SHIKIMATE DEHYDROGENASE"/>
    <property type="match status" value="1"/>
</dbReference>
<evidence type="ECO:0000313" key="7">
    <source>
        <dbReference type="EMBL" id="SDO59351.1"/>
    </source>
</evidence>
<feature type="binding site" evidence="4">
    <location>
        <position position="228"/>
    </location>
    <ligand>
        <name>NADP(+)</name>
        <dbReference type="ChEBI" id="CHEBI:58349"/>
    </ligand>
</feature>
<dbReference type="GO" id="GO:0008652">
    <property type="term" value="P:amino acid biosynthetic process"/>
    <property type="evidence" value="ECO:0007669"/>
    <property type="project" value="UniProtKB-KW"/>
</dbReference>
<dbReference type="STRING" id="1166073.SAMN05192530_108145"/>
<keyword evidence="8" id="KW-1185">Reference proteome</keyword>
<keyword evidence="4" id="KW-0028">Amino-acid biosynthesis</keyword>
<accession>A0A1H0KU89</accession>
<keyword evidence="2 4" id="KW-0560">Oxidoreductase</keyword>
<dbReference type="NCBIfam" id="NF001319">
    <property type="entry name" value="PRK00258.3-3"/>
    <property type="match status" value="1"/>
</dbReference>
<sequence>MLDVAQRTLQVGLIGSGIQLSRSPALHEAEGRANGLDLRYRLLDLDERGGPDALPSLLHQAAAEGFAGVNVTHPVKQAVIPHLDALSPEAEALGAVNTVVLREGRRIGHNTDCSGFRDAFRRRLSGATLDHVVQLGAGGAGAAVAHALLQLGTQRLSLFDRERDKAGELARRLTRSFAGRRIEVGDDLEGALSEADGLVHATPTGTAAHPGLPLDARLIAPRHFVAEIVYFPLETELLRLARARGCRTVDGGGMAVFQAAGAFELFTGIRPDTERMLAHFETITR</sequence>
<dbReference type="Gene3D" id="3.40.50.10860">
    <property type="entry name" value="Leucine Dehydrogenase, chain A, domain 1"/>
    <property type="match status" value="1"/>
</dbReference>
<dbReference type="InterPro" id="IPR013708">
    <property type="entry name" value="Shikimate_DH-bd_N"/>
</dbReference>
<comment type="similarity">
    <text evidence="4">Belongs to the shikimate dehydrogenase family.</text>
</comment>
<feature type="binding site" evidence="4">
    <location>
        <begin position="21"/>
        <end position="23"/>
    </location>
    <ligand>
        <name>shikimate</name>
        <dbReference type="ChEBI" id="CHEBI:36208"/>
    </ligand>
</feature>
<dbReference type="SUPFAM" id="SSF51735">
    <property type="entry name" value="NAD(P)-binding Rossmann-fold domains"/>
    <property type="match status" value="1"/>
</dbReference>
<dbReference type="CDD" id="cd01065">
    <property type="entry name" value="NAD_bind_Shikimate_DH"/>
    <property type="match status" value="1"/>
</dbReference>
<dbReference type="Proteomes" id="UP000198793">
    <property type="component" value="Unassembled WGS sequence"/>
</dbReference>
<dbReference type="SUPFAM" id="SSF53223">
    <property type="entry name" value="Aminoacid dehydrogenase-like, N-terminal domain"/>
    <property type="match status" value="1"/>
</dbReference>
<feature type="active site" description="Proton acceptor" evidence="4">
    <location>
        <position position="76"/>
    </location>
</feature>
<comment type="caution">
    <text evidence="4">Lacks conserved residue(s) required for the propagation of feature annotation.</text>
</comment>
<keyword evidence="4" id="KW-0521">NADP</keyword>
<feature type="binding site" evidence="4">
    <location>
        <position position="112"/>
    </location>
    <ligand>
        <name>shikimate</name>
        <dbReference type="ChEBI" id="CHEBI:36208"/>
    </ligand>
</feature>
<dbReference type="AlphaFoldDB" id="A0A1H0KU89"/>
<dbReference type="InterPro" id="IPR046346">
    <property type="entry name" value="Aminoacid_DH-like_N_sf"/>
</dbReference>
<dbReference type="PANTHER" id="PTHR21089:SF1">
    <property type="entry name" value="BIFUNCTIONAL 3-DEHYDROQUINATE DEHYDRATASE_SHIKIMATE DEHYDROGENASE, CHLOROPLASTIC"/>
    <property type="match status" value="1"/>
</dbReference>
<dbReference type="GO" id="GO:0019632">
    <property type="term" value="P:shikimate metabolic process"/>
    <property type="evidence" value="ECO:0007669"/>
    <property type="project" value="TreeGrafter"/>
</dbReference>
<dbReference type="InterPro" id="IPR022893">
    <property type="entry name" value="Shikimate_DH_fam"/>
</dbReference>
<feature type="binding site" evidence="4">
    <location>
        <position position="258"/>
    </location>
    <ligand>
        <name>shikimate</name>
        <dbReference type="ChEBI" id="CHEBI:36208"/>
    </ligand>
</feature>
<comment type="subunit">
    <text evidence="4">Homodimer.</text>
</comment>
<dbReference type="UniPathway" id="UPA00053">
    <property type="reaction ID" value="UER00087"/>
</dbReference>
<feature type="domain" description="Shikimate dehydrogenase substrate binding N-terminal" evidence="5">
    <location>
        <begin position="13"/>
        <end position="99"/>
    </location>
</feature>
<dbReference type="Pfam" id="PF18317">
    <property type="entry name" value="SDH_C"/>
    <property type="match status" value="1"/>
</dbReference>
<comment type="pathway">
    <text evidence="1 4">Metabolic intermediate biosynthesis; chorismate biosynthesis; chorismate from D-erythrose 4-phosphate and phosphoenolpyruvate: step 4/7.</text>
</comment>
<evidence type="ECO:0000256" key="4">
    <source>
        <dbReference type="HAMAP-Rule" id="MF_00222"/>
    </source>
</evidence>
<dbReference type="Gene3D" id="3.40.50.720">
    <property type="entry name" value="NAD(P)-binding Rossmann-like Domain"/>
    <property type="match status" value="1"/>
</dbReference>
<organism evidence="7 8">
    <name type="scientific">Aureimonas jatrophae</name>
    <dbReference type="NCBI Taxonomy" id="1166073"/>
    <lineage>
        <taxon>Bacteria</taxon>
        <taxon>Pseudomonadati</taxon>
        <taxon>Pseudomonadota</taxon>
        <taxon>Alphaproteobacteria</taxon>
        <taxon>Hyphomicrobiales</taxon>
        <taxon>Aurantimonadaceae</taxon>
        <taxon>Aureimonas</taxon>
    </lineage>
</organism>
<dbReference type="GO" id="GO:0009423">
    <property type="term" value="P:chorismate biosynthetic process"/>
    <property type="evidence" value="ECO:0007669"/>
    <property type="project" value="UniProtKB-UniRule"/>
</dbReference>